<dbReference type="InterPro" id="IPR004507">
    <property type="entry name" value="UbiX-like"/>
</dbReference>
<dbReference type="Proteomes" id="UP000782610">
    <property type="component" value="Unassembled WGS sequence"/>
</dbReference>
<dbReference type="SUPFAM" id="SSF52507">
    <property type="entry name" value="Homo-oligomeric flavin-containing Cys decarboxylases, HFCD"/>
    <property type="match status" value="1"/>
</dbReference>
<feature type="binding site" evidence="5">
    <location>
        <position position="201"/>
    </location>
    <ligand>
        <name>dimethylallyl phosphate</name>
        <dbReference type="ChEBI" id="CHEBI:88052"/>
    </ligand>
</feature>
<comment type="caution">
    <text evidence="5">Lacks conserved residue(s) required for the propagation of feature annotation.</text>
</comment>
<organism evidence="8 9">
    <name type="scientific">Devosia nanyangense</name>
    <dbReference type="NCBI Taxonomy" id="1228055"/>
    <lineage>
        <taxon>Bacteria</taxon>
        <taxon>Pseudomonadati</taxon>
        <taxon>Pseudomonadota</taxon>
        <taxon>Alphaproteobacteria</taxon>
        <taxon>Hyphomicrobiales</taxon>
        <taxon>Devosiaceae</taxon>
        <taxon>Devosia</taxon>
    </lineage>
</organism>
<evidence type="ECO:0000256" key="1">
    <source>
        <dbReference type="ARBA" id="ARBA00022602"/>
    </source>
</evidence>
<comment type="function">
    <text evidence="5">Flavin prenyltransferase that catalyzes the synthesis of the prenylated FMN cofactor (prenyl-FMN) for 4-hydroxy-3-polyprenylbenzoic acid decarboxylase UbiD. The prenyltransferase is metal-independent and links a dimethylallyl moiety from dimethylallyl monophosphate (DMAP) to the flavin N5 and C6 atoms of FMN.</text>
</comment>
<feature type="region of interest" description="Disordered" evidence="6">
    <location>
        <begin position="1"/>
        <end position="22"/>
    </location>
</feature>
<keyword evidence="2 5" id="KW-0285">Flavoprotein</keyword>
<dbReference type="EC" id="2.5.1.129" evidence="5"/>
<evidence type="ECO:0000259" key="7">
    <source>
        <dbReference type="Pfam" id="PF02441"/>
    </source>
</evidence>
<feature type="compositionally biased region" description="Basic residues" evidence="6">
    <location>
        <begin position="7"/>
        <end position="22"/>
    </location>
</feature>
<feature type="binding site" evidence="5">
    <location>
        <begin position="120"/>
        <end position="123"/>
    </location>
    <ligand>
        <name>FMN</name>
        <dbReference type="ChEBI" id="CHEBI:58210"/>
    </ligand>
</feature>
<evidence type="ECO:0000256" key="4">
    <source>
        <dbReference type="ARBA" id="ARBA00022679"/>
    </source>
</evidence>
<accession>A0A933L4Q1</accession>
<feature type="binding site" evidence="5">
    <location>
        <begin position="41"/>
        <end position="43"/>
    </location>
    <ligand>
        <name>FMN</name>
        <dbReference type="ChEBI" id="CHEBI:58210"/>
    </ligand>
</feature>
<dbReference type="GO" id="GO:0106141">
    <property type="term" value="F:flavin prenyltransferase activity"/>
    <property type="evidence" value="ECO:0007669"/>
    <property type="project" value="UniProtKB-EC"/>
</dbReference>
<dbReference type="Gene3D" id="3.40.50.1950">
    <property type="entry name" value="Flavin prenyltransferase-like"/>
    <property type="match status" value="1"/>
</dbReference>
<feature type="region of interest" description="Disordered" evidence="6">
    <location>
        <begin position="223"/>
        <end position="246"/>
    </location>
</feature>
<keyword evidence="1 5" id="KW-0637">Prenyltransferase</keyword>
<evidence type="ECO:0000256" key="3">
    <source>
        <dbReference type="ARBA" id="ARBA00022643"/>
    </source>
</evidence>
<proteinExistence type="inferred from homology"/>
<keyword evidence="3 5" id="KW-0288">FMN</keyword>
<feature type="binding site" evidence="5">
    <location>
        <position position="185"/>
    </location>
    <ligand>
        <name>dimethylallyl phosphate</name>
        <dbReference type="ChEBI" id="CHEBI:88052"/>
    </ligand>
</feature>
<keyword evidence="4 5" id="KW-0808">Transferase</keyword>
<reference evidence="8" key="1">
    <citation type="submission" date="2020-07" db="EMBL/GenBank/DDBJ databases">
        <title>Huge and variable diversity of episymbiotic CPR bacteria and DPANN archaea in groundwater ecosystems.</title>
        <authorList>
            <person name="He C.Y."/>
            <person name="Keren R."/>
            <person name="Whittaker M."/>
            <person name="Farag I.F."/>
            <person name="Doudna J."/>
            <person name="Cate J.H.D."/>
            <person name="Banfield J.F."/>
        </authorList>
    </citation>
    <scope>NUCLEOTIDE SEQUENCE</scope>
    <source>
        <strain evidence="8">NC_groundwater_1586_Pr3_B-0.1um_66_15</strain>
    </source>
</reference>
<dbReference type="Pfam" id="PF02441">
    <property type="entry name" value="Flavoprotein"/>
    <property type="match status" value="1"/>
</dbReference>
<evidence type="ECO:0000256" key="5">
    <source>
        <dbReference type="HAMAP-Rule" id="MF_01984"/>
    </source>
</evidence>
<comment type="similarity">
    <text evidence="5">Belongs to the UbiX/PAD1 family.</text>
</comment>
<feature type="binding site" evidence="5">
    <location>
        <position position="155"/>
    </location>
    <ligand>
        <name>FMN</name>
        <dbReference type="ChEBI" id="CHEBI:58210"/>
    </ligand>
</feature>
<feature type="domain" description="Flavoprotein" evidence="7">
    <location>
        <begin position="34"/>
        <end position="197"/>
    </location>
</feature>
<evidence type="ECO:0000313" key="8">
    <source>
        <dbReference type="EMBL" id="MBI4924189.1"/>
    </source>
</evidence>
<feature type="binding site" evidence="5">
    <location>
        <position position="68"/>
    </location>
    <ligand>
        <name>FMN</name>
        <dbReference type="ChEBI" id="CHEBI:58210"/>
    </ligand>
</feature>
<dbReference type="InterPro" id="IPR036551">
    <property type="entry name" value="Flavin_trans-like"/>
</dbReference>
<evidence type="ECO:0000256" key="2">
    <source>
        <dbReference type="ARBA" id="ARBA00022630"/>
    </source>
</evidence>
<dbReference type="EMBL" id="JACRAF010000069">
    <property type="protein sequence ID" value="MBI4924189.1"/>
    <property type="molecule type" value="Genomic_DNA"/>
</dbReference>
<name>A0A933L4Q1_9HYPH</name>
<dbReference type="NCBIfam" id="NF004685">
    <property type="entry name" value="PRK06029.1"/>
    <property type="match status" value="1"/>
</dbReference>
<dbReference type="InterPro" id="IPR003382">
    <property type="entry name" value="Flavoprotein"/>
</dbReference>
<comment type="catalytic activity">
    <reaction evidence="5">
        <text>dimethylallyl phosphate + FMNH2 = prenylated FMNH2 + phosphate</text>
        <dbReference type="Rhea" id="RHEA:37743"/>
        <dbReference type="ChEBI" id="CHEBI:43474"/>
        <dbReference type="ChEBI" id="CHEBI:57618"/>
        <dbReference type="ChEBI" id="CHEBI:87467"/>
        <dbReference type="ChEBI" id="CHEBI:88052"/>
        <dbReference type="EC" id="2.5.1.129"/>
    </reaction>
</comment>
<sequence>MGSAARHVVRGHGARRRNVGRHRPRQGGFAVIHRIVVGISGASGAALGMRVLELLATVPCVETHLVVTRAGRQTLAHELGDAALKRAEVLATAVHPVNAIGDTVASGSFPTSGMIVVPCSVRTLSAIAWGLSDNLLTRAADVHLKERRRLVLMVRESPLHLGHLRSLIQVTEMGAIVALPVPAFYRLPERVEDIVDAVARRAIGHLGLDLGLNAEPWEGLVDARRAAGETERSSPARQRTPAGSPP</sequence>
<comment type="caution">
    <text evidence="8">The sequence shown here is derived from an EMBL/GenBank/DDBJ whole genome shotgun (WGS) entry which is preliminary data.</text>
</comment>
<protein>
    <recommendedName>
        <fullName evidence="5">Flavin prenyltransferase UbiX</fullName>
        <ecNumber evidence="5">2.5.1.129</ecNumber>
    </recommendedName>
</protein>
<gene>
    <name evidence="5" type="primary">ubiX</name>
    <name evidence="8" type="ORF">HY834_20835</name>
</gene>
<evidence type="ECO:0000256" key="6">
    <source>
        <dbReference type="SAM" id="MobiDB-lite"/>
    </source>
</evidence>
<dbReference type="HAMAP" id="MF_01984">
    <property type="entry name" value="ubiX_pad"/>
    <property type="match status" value="1"/>
</dbReference>
<feature type="compositionally biased region" description="Basic and acidic residues" evidence="6">
    <location>
        <begin position="223"/>
        <end position="234"/>
    </location>
</feature>
<dbReference type="AlphaFoldDB" id="A0A933L4Q1"/>
<dbReference type="NCBIfam" id="TIGR00421">
    <property type="entry name" value="ubiX_pad"/>
    <property type="match status" value="1"/>
</dbReference>
<evidence type="ECO:0000313" key="9">
    <source>
        <dbReference type="Proteomes" id="UP000782610"/>
    </source>
</evidence>